<evidence type="ECO:0000313" key="2">
    <source>
        <dbReference type="Proteomes" id="UP000198972"/>
    </source>
</evidence>
<dbReference type="SUPFAM" id="SSF52540">
    <property type="entry name" value="P-loop containing nucleoside triphosphate hydrolases"/>
    <property type="match status" value="1"/>
</dbReference>
<dbReference type="InterPro" id="IPR027417">
    <property type="entry name" value="P-loop_NTPase"/>
</dbReference>
<dbReference type="RefSeq" id="WP_091227238.1">
    <property type="nucleotide sequence ID" value="NZ_FNBG01000003.1"/>
</dbReference>
<dbReference type="AlphaFoldDB" id="A0A1G7GVJ9"/>
<dbReference type="STRING" id="670482.SAMN04488542_103219"/>
<sequence>MLPCLNKNSLKLLAGTADERYDQSPEYFRRTHFPQVMHRYNGSQLIAEVTEDELLGELKETDTSGNRVYLVFGSTGSGKSELLRWLKDKWVAEVSDRPVIRISRTELNPQTLIKKCLETLNLSLDVCIDEDRWGILLKKPITLVNQMVWTTLAEAMESDEEIVPTALLLRPVIEQNIIDFTSQVKRGKIKNPLEVMHREQFETLLANTTLHIPLEYAAFRQNLSRQLDHFLFEGQDIGTLFKQMSLQIKSRGIRPLLLIDDLVQSVNIYATSILDQLITLEEGSWDVVIGLTPGAVQDTEKGFSLTQRIQNLDTINDRVKKLWLSDESGKDFFNLDRKQVVPYIANYLTQLKATQGFNCSLKCPHYKQCSGILPEESDKDSNLNYLGVQLLPFNSHMLRRTYDAIPIGKGKLRYMILNSKEILRFFLKGKKHVSRVIPLIRREMFAEHEDMFIKTLSEWYASEDAIQMIISEPLLKHFGYSENQISIKLNKIAAGNTREELPLQIEYKNENNAVFNEKEVVRDWVEGKEVNDELLLPVRSGVAALVHDVIKGVHMNRSFTSRTSSVIQWNEVVNRTRYPIKLDKNDEFSINVNRSYVGIQITNFQTMKYSEKLNTFQKISNEYETSKWIYQAENVRKIWFESLELALGLKLPVFVHGMRNWAQQARIYSESSWTSDAKGKSPFNKELMSLLDECYSDWYLLRENFYETPDDDVLANEEFDLWLLSLVPSKTLESFTIGSLTLKEFLSNLKESYSGYLELLHQSFRQSIEKRLTMIPFLMGSCKSEWIKLADQICTFNEKIFLRQQDLVNYTLLEQQLEQPELVIQFNRLFALNNEVDQLSKQFDQALMEVVDFLIECGMQATYEEVGVEIVDDGKFSLSELEKKKRKILTNVQQVSNLKNCLALTPRTLVKYLLNLQVQLEILKPIKELKLKMIACVELLMEGSQIESELNSVIDEWQSIDFYELRELVERKLQLEQIKINLLEVIRNDLDYEDVGNIYQLLERINHNSQIRPSIKRHIRLLIENGYSTLPPVQGKRLLEEIKEKFPNLFEVVEIRLVVGNDK</sequence>
<evidence type="ECO:0000313" key="1">
    <source>
        <dbReference type="EMBL" id="SDE92208.1"/>
    </source>
</evidence>
<name>A0A1G7GVJ9_9BACL</name>
<dbReference type="OrthoDB" id="2753784at2"/>
<gene>
    <name evidence="1" type="ORF">SAMN04488542_103219</name>
</gene>
<dbReference type="Proteomes" id="UP000198972">
    <property type="component" value="Unassembled WGS sequence"/>
</dbReference>
<protein>
    <submittedName>
        <fullName evidence="1">Uncharacterized protein</fullName>
    </submittedName>
</protein>
<proteinExistence type="predicted"/>
<organism evidence="1 2">
    <name type="scientific">Fontibacillus panacisegetis</name>
    <dbReference type="NCBI Taxonomy" id="670482"/>
    <lineage>
        <taxon>Bacteria</taxon>
        <taxon>Bacillati</taxon>
        <taxon>Bacillota</taxon>
        <taxon>Bacilli</taxon>
        <taxon>Bacillales</taxon>
        <taxon>Paenibacillaceae</taxon>
        <taxon>Fontibacillus</taxon>
    </lineage>
</organism>
<accession>A0A1G7GVJ9</accession>
<keyword evidence="2" id="KW-1185">Reference proteome</keyword>
<dbReference type="EMBL" id="FNBG01000003">
    <property type="protein sequence ID" value="SDE92208.1"/>
    <property type="molecule type" value="Genomic_DNA"/>
</dbReference>
<reference evidence="1 2" key="1">
    <citation type="submission" date="2016-10" db="EMBL/GenBank/DDBJ databases">
        <authorList>
            <person name="de Groot N.N."/>
        </authorList>
    </citation>
    <scope>NUCLEOTIDE SEQUENCE [LARGE SCALE GENOMIC DNA]</scope>
    <source>
        <strain evidence="1 2">DSM 28129</strain>
    </source>
</reference>